<dbReference type="EMBL" id="FTMC01000007">
    <property type="protein sequence ID" value="SIQ54625.1"/>
    <property type="molecule type" value="Genomic_DNA"/>
</dbReference>
<evidence type="ECO:0000313" key="1">
    <source>
        <dbReference type="EMBL" id="SIQ54625.1"/>
    </source>
</evidence>
<organism evidence="1 2">
    <name type="scientific">Pseudomonas flexibilis</name>
    <dbReference type="NCBI Taxonomy" id="706570"/>
    <lineage>
        <taxon>Bacteria</taxon>
        <taxon>Pseudomonadati</taxon>
        <taxon>Pseudomonadota</taxon>
        <taxon>Gammaproteobacteria</taxon>
        <taxon>Pseudomonadales</taxon>
        <taxon>Pseudomonadaceae</taxon>
        <taxon>Pseudomonas</taxon>
    </lineage>
</organism>
<protein>
    <submittedName>
        <fullName evidence="1">Uncharacterized protein</fullName>
    </submittedName>
</protein>
<sequence length="45" mass="5234">MFHWLLRTDLSTSRGVHMTHSANYIATPDGVHLYKDWGARNVIQH</sequence>
<gene>
    <name evidence="1" type="ORF">SAMN05421672_107140</name>
</gene>
<dbReference type="AlphaFoldDB" id="A0A1N6TMQ4"/>
<proteinExistence type="predicted"/>
<dbReference type="Proteomes" id="UP000186079">
    <property type="component" value="Unassembled WGS sequence"/>
</dbReference>
<accession>A0A1N6TMQ4</accession>
<reference evidence="1 2" key="1">
    <citation type="submission" date="2017-01" db="EMBL/GenBank/DDBJ databases">
        <authorList>
            <person name="Mah S.A."/>
            <person name="Swanson W.J."/>
            <person name="Moy G.W."/>
            <person name="Vacquier V.D."/>
        </authorList>
    </citation>
    <scope>NUCLEOTIDE SEQUENCE [LARGE SCALE GENOMIC DNA]</scope>
    <source>
        <strain evidence="1 2">ATCC 29606</strain>
    </source>
</reference>
<name>A0A1N6TMQ4_9PSED</name>
<evidence type="ECO:0000313" key="2">
    <source>
        <dbReference type="Proteomes" id="UP000186079"/>
    </source>
</evidence>